<feature type="domain" description="TonB-dependent receptor-like beta-barrel" evidence="14">
    <location>
        <begin position="246"/>
        <end position="769"/>
    </location>
</feature>
<comment type="similarity">
    <text evidence="11 12">Belongs to the TonB-dependent receptor family.</text>
</comment>
<dbReference type="GO" id="GO:0006826">
    <property type="term" value="P:iron ion transport"/>
    <property type="evidence" value="ECO:0007669"/>
    <property type="project" value="UniProtKB-KW"/>
</dbReference>
<evidence type="ECO:0000256" key="5">
    <source>
        <dbReference type="ARBA" id="ARBA00022692"/>
    </source>
</evidence>
<feature type="domain" description="TonB-dependent receptor plug" evidence="15">
    <location>
        <begin position="57"/>
        <end position="163"/>
    </location>
</feature>
<evidence type="ECO:0000256" key="2">
    <source>
        <dbReference type="ARBA" id="ARBA00022448"/>
    </source>
</evidence>
<keyword evidence="4" id="KW-0410">Iron transport</keyword>
<dbReference type="Proteomes" id="UP000015524">
    <property type="component" value="Unassembled WGS sequence"/>
</dbReference>
<name>T0GA01_9SPHN</name>
<evidence type="ECO:0000259" key="15">
    <source>
        <dbReference type="Pfam" id="PF07715"/>
    </source>
</evidence>
<evidence type="ECO:0008006" key="18">
    <source>
        <dbReference type="Google" id="ProtNLM"/>
    </source>
</evidence>
<keyword evidence="9 11" id="KW-0472">Membrane</keyword>
<dbReference type="AlphaFoldDB" id="T0GA01"/>
<keyword evidence="5 11" id="KW-0812">Transmembrane</keyword>
<gene>
    <name evidence="16" type="ORF">L485_21780</name>
</gene>
<dbReference type="PANTHER" id="PTHR32552">
    <property type="entry name" value="FERRICHROME IRON RECEPTOR-RELATED"/>
    <property type="match status" value="1"/>
</dbReference>
<dbReference type="InterPro" id="IPR012910">
    <property type="entry name" value="Plug_dom"/>
</dbReference>
<evidence type="ECO:0000256" key="12">
    <source>
        <dbReference type="RuleBase" id="RU003357"/>
    </source>
</evidence>
<evidence type="ECO:0000256" key="1">
    <source>
        <dbReference type="ARBA" id="ARBA00004571"/>
    </source>
</evidence>
<dbReference type="PROSITE" id="PS52016">
    <property type="entry name" value="TONB_DEPENDENT_REC_3"/>
    <property type="match status" value="1"/>
</dbReference>
<dbReference type="eggNOG" id="COG4774">
    <property type="taxonomic scope" value="Bacteria"/>
</dbReference>
<evidence type="ECO:0000256" key="10">
    <source>
        <dbReference type="ARBA" id="ARBA00023237"/>
    </source>
</evidence>
<protein>
    <recommendedName>
        <fullName evidence="18">TonB-denpendent receptor</fullName>
    </recommendedName>
</protein>
<evidence type="ECO:0000256" key="7">
    <source>
        <dbReference type="ARBA" id="ARBA00023065"/>
    </source>
</evidence>
<dbReference type="EMBL" id="ATIB01000087">
    <property type="protein sequence ID" value="EQA97496.1"/>
    <property type="molecule type" value="Genomic_DNA"/>
</dbReference>
<evidence type="ECO:0000256" key="11">
    <source>
        <dbReference type="PROSITE-ProRule" id="PRU01360"/>
    </source>
</evidence>
<evidence type="ECO:0000256" key="6">
    <source>
        <dbReference type="ARBA" id="ARBA00023004"/>
    </source>
</evidence>
<evidence type="ECO:0000256" key="3">
    <source>
        <dbReference type="ARBA" id="ARBA00022452"/>
    </source>
</evidence>
<sequence length="806" mass="86371">MRIKAALALGSSLAIAYGSPALAQASSDAATNRAPQAEEIGSSSEIIVTARRREESLSRVPISVSAFSQESLNNKSVTSIAQVAQSTPGLTFGNSGGTTNPQVVIRGQSRANIGDAAQPVLTYFQDVPLPYIASIIPTYDLASLQVLKGPQGTLFGRNSTSGALLVYSKEPTYNLEGYLMGGYGNYDRRQAEGAINVPIIDGKLALRVAGQRIKRDGYTKVVNQGGLRRDDINDTAFRISLLAEPTDFIRNVTVFDYFKMNRSGDGGILNYVYPDPIPERNPGLNTFYDCGTSPDCDIDLALARQQAAGPRKTYSNEVHQIKALVTGLSNTTTVNLGSITLKNIFGLRLAKSSTTNDSDATTMKLIVADQNQNIKQTSDEFQIQGDFFDHKLSTILGAFYLKSKPNGPQGLTLATFYSLASPSVIMAHRTQTSKALFGQATYDFSDLVQGLKLDLGVRHTWDETQACAGGYPANNPFVPKSTPQTTLAQCVNGTSLTVNGTPTFVKGALTEDKSAAWTWNVGLNYQASDAIFLYATLRRGYRSGGVNAPLFNPLAPNSLAPFQSYAPETVTDIELGAKTHWQVAGMRGTLNLDVFRGRYKGSQRGINGLNGFDGDGNSSNDPSAGTIIVNAGNATVQGFDIDATISPTGGLTIGGFASYNDAKYTSTGIPPLFNTPTFAAFPTTTKDTAFPYAPALTLGANVTYEAMLPDDLGSLVFNADVFRSSRVYFGPFKNDKTLSQAAYAVVNTRIDWRDIGGSSVDVGFFARNLFNKLYRAGAANSASSAGFNSVFYAEPRMYGVDVKISF</sequence>
<evidence type="ECO:0000259" key="14">
    <source>
        <dbReference type="Pfam" id="PF00593"/>
    </source>
</evidence>
<dbReference type="InterPro" id="IPR000531">
    <property type="entry name" value="Beta-barrel_TonB"/>
</dbReference>
<keyword evidence="8 12" id="KW-0798">TonB box</keyword>
<dbReference type="SUPFAM" id="SSF56935">
    <property type="entry name" value="Porins"/>
    <property type="match status" value="1"/>
</dbReference>
<evidence type="ECO:0000256" key="9">
    <source>
        <dbReference type="ARBA" id="ARBA00023136"/>
    </source>
</evidence>
<feature type="signal peptide" evidence="13">
    <location>
        <begin position="1"/>
        <end position="23"/>
    </location>
</feature>
<keyword evidence="7" id="KW-0406">Ion transport</keyword>
<dbReference type="Gene3D" id="2.40.170.20">
    <property type="entry name" value="TonB-dependent receptor, beta-barrel domain"/>
    <property type="match status" value="1"/>
</dbReference>
<evidence type="ECO:0000256" key="8">
    <source>
        <dbReference type="ARBA" id="ARBA00023077"/>
    </source>
</evidence>
<dbReference type="Pfam" id="PF07715">
    <property type="entry name" value="Plug"/>
    <property type="match status" value="1"/>
</dbReference>
<feature type="chain" id="PRO_5009975755" description="TonB-denpendent receptor" evidence="13">
    <location>
        <begin position="24"/>
        <end position="806"/>
    </location>
</feature>
<reference evidence="16 17" key="1">
    <citation type="journal article" date="2013" name="Genome Announc.">
        <title>Draft Genome Sequence of a Hexachlorocyclohexane-Degrading Bacterium, Sphingobium baderi Strain LL03T.</title>
        <authorList>
            <person name="Kaur J."/>
            <person name="Verma H."/>
            <person name="Tripathi C."/>
            <person name="Khurana J.P."/>
            <person name="Lal R."/>
        </authorList>
    </citation>
    <scope>NUCLEOTIDE SEQUENCE [LARGE SCALE GENOMIC DNA]</scope>
    <source>
        <strain evidence="16 17">LL03</strain>
    </source>
</reference>
<dbReference type="InterPro" id="IPR036942">
    <property type="entry name" value="Beta-barrel_TonB_sf"/>
</dbReference>
<evidence type="ECO:0000256" key="13">
    <source>
        <dbReference type="SAM" id="SignalP"/>
    </source>
</evidence>
<dbReference type="PATRIC" id="fig|1114964.3.peg.4265"/>
<comment type="subcellular location">
    <subcellularLocation>
        <location evidence="1 11">Cell outer membrane</location>
        <topology evidence="1 11">Multi-pass membrane protein</topology>
    </subcellularLocation>
</comment>
<proteinExistence type="inferred from homology"/>
<dbReference type="InterPro" id="IPR039426">
    <property type="entry name" value="TonB-dep_rcpt-like"/>
</dbReference>
<dbReference type="Pfam" id="PF00593">
    <property type="entry name" value="TonB_dep_Rec_b-barrel"/>
    <property type="match status" value="1"/>
</dbReference>
<keyword evidence="10 11" id="KW-0998">Cell outer membrane</keyword>
<evidence type="ECO:0000313" key="16">
    <source>
        <dbReference type="EMBL" id="EQA97496.1"/>
    </source>
</evidence>
<keyword evidence="17" id="KW-1185">Reference proteome</keyword>
<dbReference type="PANTHER" id="PTHR32552:SF81">
    <property type="entry name" value="TONB-DEPENDENT OUTER MEMBRANE RECEPTOR"/>
    <property type="match status" value="1"/>
</dbReference>
<dbReference type="RefSeq" id="WP_021246881.1">
    <property type="nucleotide sequence ID" value="NZ_ATIB01000087.1"/>
</dbReference>
<keyword evidence="13" id="KW-0732">Signal</keyword>
<comment type="caution">
    <text evidence="16">The sequence shown here is derived from an EMBL/GenBank/DDBJ whole genome shotgun (WGS) entry which is preliminary data.</text>
</comment>
<evidence type="ECO:0000256" key="4">
    <source>
        <dbReference type="ARBA" id="ARBA00022496"/>
    </source>
</evidence>
<evidence type="ECO:0000313" key="17">
    <source>
        <dbReference type="Proteomes" id="UP000015524"/>
    </source>
</evidence>
<accession>T0GA01</accession>
<keyword evidence="2 11" id="KW-0813">Transport</keyword>
<keyword evidence="6" id="KW-0408">Iron</keyword>
<organism evidence="16 17">
    <name type="scientific">Sphingobium baderi LL03</name>
    <dbReference type="NCBI Taxonomy" id="1114964"/>
    <lineage>
        <taxon>Bacteria</taxon>
        <taxon>Pseudomonadati</taxon>
        <taxon>Pseudomonadota</taxon>
        <taxon>Alphaproteobacteria</taxon>
        <taxon>Sphingomonadales</taxon>
        <taxon>Sphingomonadaceae</taxon>
        <taxon>Sphingobium</taxon>
    </lineage>
</organism>
<dbReference type="GO" id="GO:0009279">
    <property type="term" value="C:cell outer membrane"/>
    <property type="evidence" value="ECO:0007669"/>
    <property type="project" value="UniProtKB-SubCell"/>
</dbReference>
<keyword evidence="3 11" id="KW-1134">Transmembrane beta strand</keyword>